<evidence type="ECO:0000256" key="5">
    <source>
        <dbReference type="ARBA" id="ARBA00022989"/>
    </source>
</evidence>
<keyword evidence="6 8" id="KW-0472">Membrane</keyword>
<dbReference type="GO" id="GO:0016780">
    <property type="term" value="F:phosphotransferase activity, for other substituted phosphate groups"/>
    <property type="evidence" value="ECO:0007669"/>
    <property type="project" value="InterPro"/>
</dbReference>
<dbReference type="eggNOG" id="COG0472">
    <property type="taxonomic scope" value="Bacteria"/>
</dbReference>
<keyword evidence="4 8" id="KW-0812">Transmembrane</keyword>
<feature type="transmembrane region" description="Helical" evidence="8">
    <location>
        <begin position="172"/>
        <end position="191"/>
    </location>
</feature>
<keyword evidence="5 8" id="KW-1133">Transmembrane helix</keyword>
<feature type="transmembrane region" description="Helical" evidence="8">
    <location>
        <begin position="251"/>
        <end position="269"/>
    </location>
</feature>
<keyword evidence="3 9" id="KW-0808">Transferase</keyword>
<protein>
    <submittedName>
        <fullName evidence="9">Glycosyl transferase, family 4</fullName>
    </submittedName>
</protein>
<name>A5W7F1_PSEP1</name>
<dbReference type="GO" id="GO:0009103">
    <property type="term" value="P:lipopolysaccharide biosynthetic process"/>
    <property type="evidence" value="ECO:0007669"/>
    <property type="project" value="TreeGrafter"/>
</dbReference>
<comment type="subcellular location">
    <subcellularLocation>
        <location evidence="1">Cell membrane</location>
        <topology evidence="1">Multi-pass membrane protein</topology>
    </subcellularLocation>
</comment>
<evidence type="ECO:0000256" key="4">
    <source>
        <dbReference type="ARBA" id="ARBA00022692"/>
    </source>
</evidence>
<dbReference type="AlphaFoldDB" id="A5W7F1"/>
<dbReference type="PANTHER" id="PTHR22926">
    <property type="entry name" value="PHOSPHO-N-ACETYLMURAMOYL-PENTAPEPTIDE-TRANSFERASE"/>
    <property type="match status" value="1"/>
</dbReference>
<feature type="transmembrane region" description="Helical" evidence="8">
    <location>
        <begin position="85"/>
        <end position="102"/>
    </location>
</feature>
<evidence type="ECO:0000256" key="3">
    <source>
        <dbReference type="ARBA" id="ARBA00022679"/>
    </source>
</evidence>
<feature type="transmembrane region" description="Helical" evidence="8">
    <location>
        <begin position="141"/>
        <end position="160"/>
    </location>
</feature>
<feature type="transmembrane region" description="Helical" evidence="8">
    <location>
        <begin position="108"/>
        <end position="129"/>
    </location>
</feature>
<evidence type="ECO:0000256" key="8">
    <source>
        <dbReference type="SAM" id="Phobius"/>
    </source>
</evidence>
<dbReference type="Pfam" id="PF00953">
    <property type="entry name" value="Glycos_transf_4"/>
    <property type="match status" value="1"/>
</dbReference>
<dbReference type="GO" id="GO:0044038">
    <property type="term" value="P:cell wall macromolecule biosynthetic process"/>
    <property type="evidence" value="ECO:0007669"/>
    <property type="project" value="TreeGrafter"/>
</dbReference>
<evidence type="ECO:0000313" key="9">
    <source>
        <dbReference type="EMBL" id="ABQ80061.1"/>
    </source>
</evidence>
<comment type="cofactor">
    <cofactor evidence="7">
        <name>Mg(2+)</name>
        <dbReference type="ChEBI" id="CHEBI:18420"/>
    </cofactor>
</comment>
<dbReference type="InterPro" id="IPR000715">
    <property type="entry name" value="Glycosyl_transferase_4"/>
</dbReference>
<dbReference type="CDD" id="cd06854">
    <property type="entry name" value="GT_WbpL_WbcO_like"/>
    <property type="match status" value="1"/>
</dbReference>
<feature type="transmembrane region" description="Helical" evidence="8">
    <location>
        <begin position="222"/>
        <end position="239"/>
    </location>
</feature>
<dbReference type="GO" id="GO:0005886">
    <property type="term" value="C:plasma membrane"/>
    <property type="evidence" value="ECO:0007669"/>
    <property type="project" value="UniProtKB-SubCell"/>
</dbReference>
<evidence type="ECO:0000256" key="2">
    <source>
        <dbReference type="ARBA" id="ARBA00022475"/>
    </source>
</evidence>
<feature type="transmembrane region" description="Helical" evidence="8">
    <location>
        <begin position="275"/>
        <end position="298"/>
    </location>
</feature>
<feature type="binding site" evidence="7">
    <location>
        <position position="190"/>
    </location>
    <ligand>
        <name>Mg(2+)</name>
        <dbReference type="ChEBI" id="CHEBI:18420"/>
    </ligand>
</feature>
<feature type="transmembrane region" description="Helical" evidence="8">
    <location>
        <begin position="319"/>
        <end position="340"/>
    </location>
</feature>
<evidence type="ECO:0000256" key="7">
    <source>
        <dbReference type="PIRSR" id="PIRSR600715-1"/>
    </source>
</evidence>
<accession>A5W7F1</accession>
<reference evidence="9" key="1">
    <citation type="submission" date="2007-05" db="EMBL/GenBank/DDBJ databases">
        <title>Complete sequence of Pseudomonas putida F1.</title>
        <authorList>
            <consortium name="US DOE Joint Genome Institute"/>
            <person name="Copeland A."/>
            <person name="Lucas S."/>
            <person name="Lapidus A."/>
            <person name="Barry K."/>
            <person name="Detter J.C."/>
            <person name="Glavina del Rio T."/>
            <person name="Hammon N."/>
            <person name="Israni S."/>
            <person name="Dalin E."/>
            <person name="Tice H."/>
            <person name="Pitluck S."/>
            <person name="Chain P."/>
            <person name="Malfatti S."/>
            <person name="Shin M."/>
            <person name="Vergez L."/>
            <person name="Schmutz J."/>
            <person name="Larimer F."/>
            <person name="Land M."/>
            <person name="Hauser L."/>
            <person name="Kyrpides N."/>
            <person name="Lykidis A."/>
            <person name="Parales R."/>
            <person name="Richardson P."/>
        </authorList>
    </citation>
    <scope>NUCLEOTIDE SEQUENCE [LARGE SCALE GENOMIC DNA]</scope>
    <source>
        <strain evidence="9">F1</strain>
    </source>
</reference>
<dbReference type="KEGG" id="ppf:Pput_3937"/>
<dbReference type="HOGENOM" id="CLU_023982_3_1_6"/>
<dbReference type="PANTHER" id="PTHR22926:SF3">
    <property type="entry name" value="UNDECAPRENYL-PHOSPHATE ALPHA-N-ACETYLGLUCOSAMINYL 1-PHOSPHATE TRANSFERASE"/>
    <property type="match status" value="1"/>
</dbReference>
<feature type="binding site" evidence="7">
    <location>
        <position position="250"/>
    </location>
    <ligand>
        <name>Mg(2+)</name>
        <dbReference type="ChEBI" id="CHEBI:18420"/>
    </ligand>
</feature>
<feature type="transmembrane region" description="Helical" evidence="8">
    <location>
        <begin position="198"/>
        <end position="216"/>
    </location>
</feature>
<feature type="transmembrane region" description="Helical" evidence="8">
    <location>
        <begin position="346"/>
        <end position="366"/>
    </location>
</feature>
<dbReference type="GO" id="GO:0071555">
    <property type="term" value="P:cell wall organization"/>
    <property type="evidence" value="ECO:0007669"/>
    <property type="project" value="TreeGrafter"/>
</dbReference>
<organism evidence="9">
    <name type="scientific">Pseudomonas putida (strain ATCC 700007 / DSM 6899 / JCM 31910 / BCRC 17059 / LMG 24140 / F1)</name>
    <dbReference type="NCBI Taxonomy" id="351746"/>
    <lineage>
        <taxon>Bacteria</taxon>
        <taxon>Pseudomonadati</taxon>
        <taxon>Pseudomonadota</taxon>
        <taxon>Gammaproteobacteria</taxon>
        <taxon>Pseudomonadales</taxon>
        <taxon>Pseudomonadaceae</taxon>
        <taxon>Pseudomonas</taxon>
    </lineage>
</organism>
<evidence type="ECO:0000256" key="6">
    <source>
        <dbReference type="ARBA" id="ARBA00023136"/>
    </source>
</evidence>
<proteinExistence type="predicted"/>
<dbReference type="GO" id="GO:0046872">
    <property type="term" value="F:metal ion binding"/>
    <property type="evidence" value="ECO:0007669"/>
    <property type="project" value="UniProtKB-KW"/>
</dbReference>
<keyword evidence="7" id="KW-0460">Magnesium</keyword>
<keyword evidence="2" id="KW-1003">Cell membrane</keyword>
<keyword evidence="7" id="KW-0479">Metal-binding</keyword>
<dbReference type="EMBL" id="CP000712">
    <property type="protein sequence ID" value="ABQ80061.1"/>
    <property type="molecule type" value="Genomic_DNA"/>
</dbReference>
<sequence>MFAAAHCRDDSGPGRLGVSHQLIRSARNRLHLLSGNSSPMSLLWLLPIAFVLSFGLTAALRRYALSQSLLDIPNARSSHSMPTPRGGGVAIVLTFLLALVFLGVSGNVPVRICMALGGSGAMVAVIGFMDDHGHVAARWRLLAHFMAAAWSLYWLGGMPQLSAFGMSVEPRVVGSIFGLLYLVWTLNLYNFMDGIDGIASVQAITVCLGACLIYGLTGHLAAIWGPLLLAVSVTGFLCWNFPPARIFMGDAGSGFLGVVLAGLSLHAASLDSELFWCWLILMGVFVVDATFTLLRRLLRGDKVYEAHRSHAYQYAARHFGRHLPVTVAVVLINLCWLLPIAVACTIFGLGGAGLLIAYAPLVVLALRFHAGERETDVGEG</sequence>
<evidence type="ECO:0000256" key="1">
    <source>
        <dbReference type="ARBA" id="ARBA00004651"/>
    </source>
</evidence>
<feature type="transmembrane region" description="Helical" evidence="8">
    <location>
        <begin position="42"/>
        <end position="64"/>
    </location>
</feature>
<gene>
    <name evidence="9" type="ordered locus">Pput_3937</name>
</gene>